<keyword evidence="4" id="KW-1185">Reference proteome</keyword>
<evidence type="ECO:0000313" key="3">
    <source>
        <dbReference type="EMBL" id="MBO1074555.1"/>
    </source>
</evidence>
<dbReference type="InterPro" id="IPR029058">
    <property type="entry name" value="AB_hydrolase_fold"/>
</dbReference>
<evidence type="ECO:0000256" key="1">
    <source>
        <dbReference type="ARBA" id="ARBA00005622"/>
    </source>
</evidence>
<sequence length="296" mass="31870">MRRSSCSPTARGISPWPTSISTAGRRCVAEAPPPVTLPGTETHLLHGPGGEYHLFLSVPQGEAPPGGFPVLTVLDGNAYFPMVLSIQRNGAQRHAATGIGPAVVAGIAYPGAPLLDRARRTLDFTAGPPAEGTPHPTGGRDAFLRLLLEQVRPLIASRCAINPARQMLIGHSLGGFFTLDVLAWDASAFSDYLAISPSVWWDEARLRAGPAHAGKRLAVCVGEWEQALSPRELMDPRARDAAERRARRSMVDKAHGMTTHFAAAGIQSRFWCFPEENHASVVPIGISRGLRFLLRE</sequence>
<protein>
    <submittedName>
        <fullName evidence="3">Alpha/beta hydrolase</fullName>
    </submittedName>
</protein>
<dbReference type="PANTHER" id="PTHR40841">
    <property type="entry name" value="SIDEROPHORE TRIACETYLFUSARININE C ESTERASE"/>
    <property type="match status" value="1"/>
</dbReference>
<dbReference type="Pfam" id="PF00756">
    <property type="entry name" value="Esterase"/>
    <property type="match status" value="1"/>
</dbReference>
<keyword evidence="2 3" id="KW-0378">Hydrolase</keyword>
<dbReference type="InterPro" id="IPR000801">
    <property type="entry name" value="Esterase-like"/>
</dbReference>
<comment type="caution">
    <text evidence="3">The sequence shown here is derived from an EMBL/GenBank/DDBJ whole genome shotgun (WGS) entry which is preliminary data.</text>
</comment>
<dbReference type="InterPro" id="IPR052558">
    <property type="entry name" value="Siderophore_Hydrolase_D"/>
</dbReference>
<accession>A0ABS3KCB5</accession>
<dbReference type="SUPFAM" id="SSF53474">
    <property type="entry name" value="alpha/beta-Hydrolases"/>
    <property type="match status" value="1"/>
</dbReference>
<proteinExistence type="inferred from homology"/>
<gene>
    <name evidence="3" type="ORF">IAI60_08030</name>
</gene>
<dbReference type="GO" id="GO:0016787">
    <property type="term" value="F:hydrolase activity"/>
    <property type="evidence" value="ECO:0007669"/>
    <property type="project" value="UniProtKB-KW"/>
</dbReference>
<evidence type="ECO:0000313" key="4">
    <source>
        <dbReference type="Proteomes" id="UP001518990"/>
    </source>
</evidence>
<dbReference type="PANTHER" id="PTHR40841:SF2">
    <property type="entry name" value="SIDEROPHORE-DEGRADING ESTERASE (EUROFUNG)"/>
    <property type="match status" value="1"/>
</dbReference>
<comment type="similarity">
    <text evidence="1">Belongs to the esterase D family.</text>
</comment>
<name>A0ABS3KCB5_9PROT</name>
<organism evidence="3 4">
    <name type="scientific">Roseomonas marmotae</name>
    <dbReference type="NCBI Taxonomy" id="2768161"/>
    <lineage>
        <taxon>Bacteria</taxon>
        <taxon>Pseudomonadati</taxon>
        <taxon>Pseudomonadota</taxon>
        <taxon>Alphaproteobacteria</taxon>
        <taxon>Acetobacterales</taxon>
        <taxon>Roseomonadaceae</taxon>
        <taxon>Roseomonas</taxon>
    </lineage>
</organism>
<reference evidence="3 4" key="1">
    <citation type="submission" date="2020-09" db="EMBL/GenBank/DDBJ databases">
        <title>Roseomonas.</title>
        <authorList>
            <person name="Zhu W."/>
        </authorList>
    </citation>
    <scope>NUCLEOTIDE SEQUENCE [LARGE SCALE GENOMIC DNA]</scope>
    <source>
        <strain evidence="3 4">1311</strain>
    </source>
</reference>
<dbReference type="Gene3D" id="3.40.50.1820">
    <property type="entry name" value="alpha/beta hydrolase"/>
    <property type="match status" value="1"/>
</dbReference>
<dbReference type="Proteomes" id="UP001518990">
    <property type="component" value="Unassembled WGS sequence"/>
</dbReference>
<evidence type="ECO:0000256" key="2">
    <source>
        <dbReference type="ARBA" id="ARBA00022801"/>
    </source>
</evidence>
<dbReference type="EMBL" id="JACTNF010000006">
    <property type="protein sequence ID" value="MBO1074555.1"/>
    <property type="molecule type" value="Genomic_DNA"/>
</dbReference>